<name>A0A2T0RKN6_9ACTN</name>
<protein>
    <submittedName>
        <fullName evidence="1">Uncharacterized protein</fullName>
    </submittedName>
</protein>
<proteinExistence type="predicted"/>
<gene>
    <name evidence="1" type="ORF">CLV70_119101</name>
</gene>
<sequence>MTDHVRRSAPGETPYLRRFLAMTMDERWADRSPQTMLDTFHWYRGEAFDLIVEDLLALSPHRGVIAEGFRLLPELVAPLLATPGHALWLLPTPHFRRTALEARGDLWTIAGRTSHPARALLNLLERDALFTDRLAETTTRLALPHLHIDEAMTEDALEAKVTAALGL</sequence>
<dbReference type="EMBL" id="PVZG01000019">
    <property type="protein sequence ID" value="PRY21680.1"/>
    <property type="molecule type" value="Genomic_DNA"/>
</dbReference>
<dbReference type="Proteomes" id="UP000239209">
    <property type="component" value="Unassembled WGS sequence"/>
</dbReference>
<organism evidence="1 2">
    <name type="scientific">Pseudosporangium ferrugineum</name>
    <dbReference type="NCBI Taxonomy" id="439699"/>
    <lineage>
        <taxon>Bacteria</taxon>
        <taxon>Bacillati</taxon>
        <taxon>Actinomycetota</taxon>
        <taxon>Actinomycetes</taxon>
        <taxon>Micromonosporales</taxon>
        <taxon>Micromonosporaceae</taxon>
        <taxon>Pseudosporangium</taxon>
    </lineage>
</organism>
<reference evidence="1 2" key="1">
    <citation type="submission" date="2018-03" db="EMBL/GenBank/DDBJ databases">
        <title>Genomic Encyclopedia of Archaeal and Bacterial Type Strains, Phase II (KMG-II): from individual species to whole genera.</title>
        <authorList>
            <person name="Goeker M."/>
        </authorList>
    </citation>
    <scope>NUCLEOTIDE SEQUENCE [LARGE SCALE GENOMIC DNA]</scope>
    <source>
        <strain evidence="1 2">DSM 45348</strain>
    </source>
</reference>
<keyword evidence="2" id="KW-1185">Reference proteome</keyword>
<comment type="caution">
    <text evidence="1">The sequence shown here is derived from an EMBL/GenBank/DDBJ whole genome shotgun (WGS) entry which is preliminary data.</text>
</comment>
<dbReference type="AlphaFoldDB" id="A0A2T0RKN6"/>
<dbReference type="RefSeq" id="WP_245908566.1">
    <property type="nucleotide sequence ID" value="NZ_PVZG01000019.1"/>
</dbReference>
<accession>A0A2T0RKN6</accession>
<evidence type="ECO:0000313" key="2">
    <source>
        <dbReference type="Proteomes" id="UP000239209"/>
    </source>
</evidence>
<evidence type="ECO:0000313" key="1">
    <source>
        <dbReference type="EMBL" id="PRY21680.1"/>
    </source>
</evidence>